<evidence type="ECO:0000313" key="8">
    <source>
        <dbReference type="Proteomes" id="UP000283569"/>
    </source>
</evidence>
<proteinExistence type="predicted"/>
<dbReference type="Gene3D" id="3.90.226.10">
    <property type="entry name" value="2-enoyl-CoA Hydratase, Chain A, domain 1"/>
    <property type="match status" value="1"/>
</dbReference>
<keyword evidence="2" id="KW-0560">Oxidoreductase</keyword>
<evidence type="ECO:0000259" key="6">
    <source>
        <dbReference type="PROSITE" id="PS51379"/>
    </source>
</evidence>
<dbReference type="GO" id="GO:0016853">
    <property type="term" value="F:isomerase activity"/>
    <property type="evidence" value="ECO:0007669"/>
    <property type="project" value="UniProtKB-KW"/>
</dbReference>
<dbReference type="Gene3D" id="3.40.920.10">
    <property type="entry name" value="Pyruvate-ferredoxin oxidoreductase, PFOR, domain III"/>
    <property type="match status" value="1"/>
</dbReference>
<dbReference type="InterPro" id="IPR006176">
    <property type="entry name" value="3-OHacyl-CoA_DH_NAD-bd"/>
</dbReference>
<evidence type="ECO:0000256" key="5">
    <source>
        <dbReference type="ARBA" id="ARBA00023268"/>
    </source>
</evidence>
<accession>A0A420RMP0</accession>
<dbReference type="Pfam" id="PF00725">
    <property type="entry name" value="3HCDH"/>
    <property type="match status" value="2"/>
</dbReference>
<dbReference type="FunFam" id="1.10.1040.50:FF:000006">
    <property type="entry name" value="Peroxisomal bifunctional enzyme"/>
    <property type="match status" value="1"/>
</dbReference>
<dbReference type="InterPro" id="IPR029061">
    <property type="entry name" value="THDP-binding"/>
</dbReference>
<comment type="pathway">
    <text evidence="1">Lipid metabolism; fatty acid beta-oxidation.</text>
</comment>
<dbReference type="InterPro" id="IPR019752">
    <property type="entry name" value="Pyrv/ketoisovalerate_OxRed_cat"/>
</dbReference>
<dbReference type="Gene3D" id="3.40.50.970">
    <property type="match status" value="2"/>
</dbReference>
<keyword evidence="4" id="KW-0456">Lyase</keyword>
<dbReference type="GO" id="GO:0006631">
    <property type="term" value="P:fatty acid metabolic process"/>
    <property type="evidence" value="ECO:0007669"/>
    <property type="project" value="InterPro"/>
</dbReference>
<dbReference type="Gene3D" id="1.10.1040.50">
    <property type="match status" value="1"/>
</dbReference>
<dbReference type="EMBL" id="MRDB01000238">
    <property type="protein sequence ID" value="RKL18215.1"/>
    <property type="molecule type" value="Genomic_DNA"/>
</dbReference>
<dbReference type="GO" id="GO:0016903">
    <property type="term" value="F:oxidoreductase activity, acting on the aldehyde or oxo group of donors"/>
    <property type="evidence" value="ECO:0007669"/>
    <property type="project" value="InterPro"/>
</dbReference>
<organism evidence="7 8">
    <name type="scientific">Gibberella intermedia</name>
    <name type="common">Bulb rot disease fungus</name>
    <name type="synonym">Fusarium proliferatum</name>
    <dbReference type="NCBI Taxonomy" id="948311"/>
    <lineage>
        <taxon>Eukaryota</taxon>
        <taxon>Fungi</taxon>
        <taxon>Dikarya</taxon>
        <taxon>Ascomycota</taxon>
        <taxon>Pezizomycotina</taxon>
        <taxon>Sordariomycetes</taxon>
        <taxon>Hypocreomycetidae</taxon>
        <taxon>Hypocreales</taxon>
        <taxon>Nectriaceae</taxon>
        <taxon>Fusarium</taxon>
        <taxon>Fusarium fujikuroi species complex</taxon>
    </lineage>
</organism>
<evidence type="ECO:0000256" key="1">
    <source>
        <dbReference type="ARBA" id="ARBA00005005"/>
    </source>
</evidence>
<protein>
    <recommendedName>
        <fullName evidence="6">4Fe-4S ferredoxin-type domain-containing protein</fullName>
    </recommendedName>
</protein>
<evidence type="ECO:0000256" key="3">
    <source>
        <dbReference type="ARBA" id="ARBA00023235"/>
    </source>
</evidence>
<feature type="domain" description="4Fe-4S ferredoxin-type" evidence="6">
    <location>
        <begin position="1075"/>
        <end position="1107"/>
    </location>
</feature>
<reference evidence="7 8" key="1">
    <citation type="journal article" date="2018" name="Sci. Rep.">
        <title>Characterisation of pathogen-specific regions and novel effector candidates in Fusarium oxysporum f. sp. cepae.</title>
        <authorList>
            <person name="Armitage A.D."/>
            <person name="Taylor A."/>
            <person name="Sobczyk M.K."/>
            <person name="Baxter L."/>
            <person name="Greenfield B.P."/>
            <person name="Bates H.J."/>
            <person name="Wilson F."/>
            <person name="Jackson A.C."/>
            <person name="Ott S."/>
            <person name="Harrison R.J."/>
            <person name="Clarkson J.P."/>
        </authorList>
    </citation>
    <scope>NUCLEOTIDE SEQUENCE [LARGE SCALE GENOMIC DNA]</scope>
    <source>
        <strain evidence="7 8">Fp_A8</strain>
    </source>
</reference>
<dbReference type="InterPro" id="IPR002880">
    <property type="entry name" value="Pyrv_Fd/Flavodoxin_OxRdtase_N"/>
</dbReference>
<dbReference type="Pfam" id="PF02775">
    <property type="entry name" value="TPP_enzyme_C"/>
    <property type="match status" value="1"/>
</dbReference>
<dbReference type="GO" id="GO:0016829">
    <property type="term" value="F:lyase activity"/>
    <property type="evidence" value="ECO:0007669"/>
    <property type="project" value="UniProtKB-KW"/>
</dbReference>
<comment type="caution">
    <text evidence="7">The sequence shown here is derived from an EMBL/GenBank/DDBJ whole genome shotgun (WGS) entry which is preliminary data.</text>
</comment>
<dbReference type="PANTHER" id="PTHR23309:SF51">
    <property type="entry name" value="3-HYDROXYACYL-COA DEHYDROGENASE-RELATED"/>
    <property type="match status" value="1"/>
</dbReference>
<dbReference type="SUPFAM" id="SSF52518">
    <property type="entry name" value="Thiamin diphosphate-binding fold (THDP-binding)"/>
    <property type="match status" value="2"/>
</dbReference>
<evidence type="ECO:0000313" key="7">
    <source>
        <dbReference type="EMBL" id="RKL18215.1"/>
    </source>
</evidence>
<dbReference type="PROSITE" id="PS51379">
    <property type="entry name" value="4FE4S_FER_2"/>
    <property type="match status" value="1"/>
</dbReference>
<dbReference type="Pfam" id="PF02737">
    <property type="entry name" value="3HCDH_N"/>
    <property type="match status" value="1"/>
</dbReference>
<sequence>LAAAVRCVRAAQELPFAQGAAVEAAEFEQLVPSPSARALRHLFFAEREAMKIPGLPRDTALRPVRKVGIVGAGTMGGGIAMNFANAGIPTVVVEVSDEALQRGLGLVRRNYEASAAKGRLTREQVDQRMALLQGALDYAALGDCDLVIEAVFEDLALKTEVCARLGAAVKPGAIIATNTSTLDVDALARATGRPADVVGMHFFSPANVMRLLEVVRGAATAPDVLATVMKLASTIGKVPVVSGVCYGFIGNRMAEVYMREAEFLILEGAEPAQVDAAVEALGMAMGPCRMLDMAGVDVGARTVIEYGKAGGLPPDPSYRALVRKLFELGRFGQKTGAGYYRYEGRSPLPDPQVTAIAAALAAEHGIARRERIGPEEIVERLMYPLINEGLKILDEGIAYRPGDIDVVWVAGYGFPDHRGGPMWMAGEIGLDVIAGRLAHYAAQRGNPYGYWTPARRLAAAIAGEVQPDRYGQEADSALLSGTEALARLPLEQRWRDRAAGLNTGGFISGYRGSPLATYDMELLRLKDRLEAENIKFQPGVNEDLAATAVWGTQFVQLYPGAKVDGVFGIWYGKSPGVDRSGDALMHANTAGTAPLGGAIALVGDDHAAKSSSRSAQSDLQLKALGLPILYPCNTQEILDYGLHAIAMSRYAGCWASLKLVTDVVETTSVVDVRPARLQVALPPLPTDPPAGLHIKRNEPPLEMEARLYEHRIPAALTYARANGLNQIRLQPKQPRLGIVSAGKSWSDVRAALALLGLDDAGAEAAGLRLLKLGLIWPVDPQITAEFVQGLEAVLVIEEKRPFIEEQLRAILQELGGGAQVRVVGKAMPPGMGRPEPGQLPISGELSPQIVARSIALLAGIPSTDAVQMAPASPGPVRMPNFCSGCPHNTSTVVPEGSRAMPGIGCHGMAMWIRPETTGTVTHMGGEGMFWVGQSSFTDERHVFVNIGDGTFYHSGSLALRQAVAARVRVTYKVLYNGYVSMTGGQHHDGDVTVARIIDIARAEGVGRIVVVTDDTGRYDGVTLPDGVTLRPRVELDAVQRELREFDGVSVLVYDQACATELRRLRKRKKAPDPDKRTFINAEVCEGCGDCGVKSNCMSVEPLETELGRKRRINQSSCNKDFSCVEGFCPSFVTVHGGQLRRPARGGAAGGDWPALPEPTLRGVEGGYNVLLAGIGGTGIVTVGTVLGQAAQLDGLATSLLDLTGLAQKYGAVMTHLRFATDAAAIPSSRLTVGEADAVIGCDLIVTASQEALSKVAAERSFVVVNTAVNPTGEFTKSPDWDPHAEQLLNRLGERTQGHLHALDASRLATTLMGDAIAINMFLVGFAWQHGRIPVTLAALQRAIELNGVEVDFNRQSFEWGRRAAVDLKAVERAAAKASDGQVIQFAPRPLQRVEDIVEDRSRRLTDYQNSAYAQRYRDRVAKVQRKDAAIGANGRLARAAARYYYKLLAEKDEFEVARLYSAPEFRRSIEAQFEGDYKLHFHLGAWPFGRRDAEGHWHKREVGPWMLSAMGVLQRLRGLRNTWLDPFRRTPERKLALGLLARYEADLDLILGQAAPETADAAVELAALPERIRGYGHVRQAHADKVEGVRAELRERLARQGAEQLAA</sequence>
<dbReference type="InterPro" id="IPR006108">
    <property type="entry name" value="3HC_DH_C"/>
</dbReference>
<dbReference type="FunFam" id="3.40.50.720:FF:000009">
    <property type="entry name" value="Fatty oxidation complex, alpha subunit"/>
    <property type="match status" value="1"/>
</dbReference>
<dbReference type="GO" id="GO:0016616">
    <property type="term" value="F:oxidoreductase activity, acting on the CH-OH group of donors, NAD or NADP as acceptor"/>
    <property type="evidence" value="ECO:0007669"/>
    <property type="project" value="InterPro"/>
</dbReference>
<evidence type="ECO:0000256" key="2">
    <source>
        <dbReference type="ARBA" id="ARBA00023002"/>
    </source>
</evidence>
<dbReference type="PANTHER" id="PTHR23309">
    <property type="entry name" value="3-HYDROXYACYL-COA DEHYROGENASE"/>
    <property type="match status" value="1"/>
</dbReference>
<dbReference type="InterPro" id="IPR011766">
    <property type="entry name" value="TPP_enzyme_TPP-bd"/>
</dbReference>
<dbReference type="CDD" id="cd07034">
    <property type="entry name" value="TPP_PYR_PFOR_IOR-alpha_like"/>
    <property type="match status" value="1"/>
</dbReference>
<dbReference type="GO" id="GO:0070403">
    <property type="term" value="F:NAD+ binding"/>
    <property type="evidence" value="ECO:0007669"/>
    <property type="project" value="InterPro"/>
</dbReference>
<dbReference type="InterPro" id="IPR046667">
    <property type="entry name" value="DUF6537"/>
</dbReference>
<dbReference type="InterPro" id="IPR008927">
    <property type="entry name" value="6-PGluconate_DH-like_C_sf"/>
</dbReference>
<dbReference type="Gene3D" id="3.40.50.720">
    <property type="entry name" value="NAD(P)-binding Rossmann-like Domain"/>
    <property type="match status" value="1"/>
</dbReference>
<evidence type="ECO:0000256" key="4">
    <source>
        <dbReference type="ARBA" id="ARBA00023239"/>
    </source>
</evidence>
<feature type="non-terminal residue" evidence="7">
    <location>
        <position position="1"/>
    </location>
</feature>
<dbReference type="InterPro" id="IPR002869">
    <property type="entry name" value="Pyrv_flavodox_OxRed_cen"/>
</dbReference>
<dbReference type="NCBIfam" id="NF009589">
    <property type="entry name" value="PRK13030.1"/>
    <property type="match status" value="1"/>
</dbReference>
<dbReference type="NCBIfam" id="NF009588">
    <property type="entry name" value="PRK13029.1"/>
    <property type="match status" value="1"/>
</dbReference>
<dbReference type="GO" id="GO:0030976">
    <property type="term" value="F:thiamine pyrophosphate binding"/>
    <property type="evidence" value="ECO:0007669"/>
    <property type="project" value="InterPro"/>
</dbReference>
<keyword evidence="5" id="KW-0511">Multifunctional enzyme</keyword>
<dbReference type="SUPFAM" id="SSF48179">
    <property type="entry name" value="6-phosphogluconate dehydrogenase C-terminal domain-like"/>
    <property type="match status" value="2"/>
</dbReference>
<name>A0A420RMP0_GIBIN</name>
<dbReference type="Pfam" id="PF01558">
    <property type="entry name" value="POR"/>
    <property type="match status" value="1"/>
</dbReference>
<dbReference type="InterPro" id="IPR017896">
    <property type="entry name" value="4Fe4S_Fe-S-bd"/>
</dbReference>
<dbReference type="Pfam" id="PF20169">
    <property type="entry name" value="DUF6537"/>
    <property type="match status" value="1"/>
</dbReference>
<gene>
    <name evidence="7" type="ORF">BFJ72_g15243</name>
</gene>
<dbReference type="SUPFAM" id="SSF51735">
    <property type="entry name" value="NAD(P)-binding Rossmann-fold domains"/>
    <property type="match status" value="1"/>
</dbReference>
<keyword evidence="3" id="KW-0413">Isomerase</keyword>
<dbReference type="InterPro" id="IPR036291">
    <property type="entry name" value="NAD(P)-bd_dom_sf"/>
</dbReference>
<dbReference type="Proteomes" id="UP000283569">
    <property type="component" value="Unassembled WGS sequence"/>
</dbReference>
<dbReference type="SUPFAM" id="SSF53323">
    <property type="entry name" value="Pyruvate-ferredoxin oxidoreductase, PFOR, domain III"/>
    <property type="match status" value="1"/>
</dbReference>